<comment type="caution">
    <text evidence="2">The sequence shown here is derived from an EMBL/GenBank/DDBJ whole genome shotgun (WGS) entry which is preliminary data.</text>
</comment>
<evidence type="ECO:0000313" key="3">
    <source>
        <dbReference type="Proteomes" id="UP000324222"/>
    </source>
</evidence>
<dbReference type="AlphaFoldDB" id="A0A5B7G7X3"/>
<sequence length="178" mass="19358">MLPSCLGRTGRGGHTYTVMHECTSAAMQVVTKSKRRPAPRPRTPSRPISVLLFSLLIIAGAAASSVSGRGGEFVREDEHDLSGGSSRQGAVITLITVIGRTSSEEARREFRPKDQQKVNAFDTVKWSLAVTSDAVTVQPSVSCCRSFVDAPSPEVSRHRPRLPTHDGAGEFRAWNERE</sequence>
<organism evidence="2 3">
    <name type="scientific">Portunus trituberculatus</name>
    <name type="common">Swimming crab</name>
    <name type="synonym">Neptunus trituberculatus</name>
    <dbReference type="NCBI Taxonomy" id="210409"/>
    <lineage>
        <taxon>Eukaryota</taxon>
        <taxon>Metazoa</taxon>
        <taxon>Ecdysozoa</taxon>
        <taxon>Arthropoda</taxon>
        <taxon>Crustacea</taxon>
        <taxon>Multicrustacea</taxon>
        <taxon>Malacostraca</taxon>
        <taxon>Eumalacostraca</taxon>
        <taxon>Eucarida</taxon>
        <taxon>Decapoda</taxon>
        <taxon>Pleocyemata</taxon>
        <taxon>Brachyura</taxon>
        <taxon>Eubrachyura</taxon>
        <taxon>Portunoidea</taxon>
        <taxon>Portunidae</taxon>
        <taxon>Portuninae</taxon>
        <taxon>Portunus</taxon>
    </lineage>
</organism>
<dbReference type="EMBL" id="VSRR010011024">
    <property type="protein sequence ID" value="MPC52624.1"/>
    <property type="molecule type" value="Genomic_DNA"/>
</dbReference>
<feature type="region of interest" description="Disordered" evidence="1">
    <location>
        <begin position="153"/>
        <end position="178"/>
    </location>
</feature>
<name>A0A5B7G7X3_PORTR</name>
<gene>
    <name evidence="2" type="ORF">E2C01_046498</name>
</gene>
<evidence type="ECO:0000313" key="2">
    <source>
        <dbReference type="EMBL" id="MPC52624.1"/>
    </source>
</evidence>
<accession>A0A5B7G7X3</accession>
<protein>
    <submittedName>
        <fullName evidence="2">Uncharacterized protein</fullName>
    </submittedName>
</protein>
<evidence type="ECO:0000256" key="1">
    <source>
        <dbReference type="SAM" id="MobiDB-lite"/>
    </source>
</evidence>
<proteinExistence type="predicted"/>
<feature type="compositionally biased region" description="Basic and acidic residues" evidence="1">
    <location>
        <begin position="163"/>
        <end position="178"/>
    </location>
</feature>
<keyword evidence="3" id="KW-1185">Reference proteome</keyword>
<reference evidence="2 3" key="1">
    <citation type="submission" date="2019-05" db="EMBL/GenBank/DDBJ databases">
        <title>Another draft genome of Portunus trituberculatus and its Hox gene families provides insights of decapod evolution.</title>
        <authorList>
            <person name="Jeong J.-H."/>
            <person name="Song I."/>
            <person name="Kim S."/>
            <person name="Choi T."/>
            <person name="Kim D."/>
            <person name="Ryu S."/>
            <person name="Kim W."/>
        </authorList>
    </citation>
    <scope>NUCLEOTIDE SEQUENCE [LARGE SCALE GENOMIC DNA]</scope>
    <source>
        <tissue evidence="2">Muscle</tissue>
    </source>
</reference>
<dbReference type="Proteomes" id="UP000324222">
    <property type="component" value="Unassembled WGS sequence"/>
</dbReference>